<name>A0A0M6WXJ4_9FIRM</name>
<dbReference type="Proteomes" id="UP000049828">
    <property type="component" value="Unassembled WGS sequence"/>
</dbReference>
<dbReference type="EMBL" id="QSFX01000004">
    <property type="protein sequence ID" value="RHA90789.1"/>
    <property type="molecule type" value="Genomic_DNA"/>
</dbReference>
<evidence type="ECO:0000313" key="5">
    <source>
        <dbReference type="Proteomes" id="UP000049828"/>
    </source>
</evidence>
<dbReference type="EMBL" id="QRHP01000034">
    <property type="protein sequence ID" value="RHF80643.1"/>
    <property type="molecule type" value="Genomic_DNA"/>
</dbReference>
<evidence type="ECO:0000313" key="3">
    <source>
        <dbReference type="EMBL" id="RHA90789.1"/>
    </source>
</evidence>
<evidence type="ECO:0000313" key="1">
    <source>
        <dbReference type="EMBL" id="CRL42296.1"/>
    </source>
</evidence>
<evidence type="ECO:0000313" key="7">
    <source>
        <dbReference type="Proteomes" id="UP000283701"/>
    </source>
</evidence>
<dbReference type="OrthoDB" id="9815367at2"/>
<dbReference type="EMBL" id="CVRS01000101">
    <property type="protein sequence ID" value="CRL42296.1"/>
    <property type="molecule type" value="Genomic_DNA"/>
</dbReference>
<accession>A0A0M6WXJ4</accession>
<reference evidence="6 7" key="3">
    <citation type="submission" date="2018-08" db="EMBL/GenBank/DDBJ databases">
        <title>A genome reference for cultivated species of the human gut microbiota.</title>
        <authorList>
            <person name="Zou Y."/>
            <person name="Xue W."/>
            <person name="Luo G."/>
        </authorList>
    </citation>
    <scope>NUCLEOTIDE SEQUENCE [LARGE SCALE GENOMIC DNA]</scope>
    <source>
        <strain evidence="2 8">AF28-15</strain>
        <strain evidence="4 7">AM23-23AC</strain>
        <strain evidence="3 6">AM42-1AC</strain>
    </source>
</reference>
<keyword evidence="5" id="KW-1185">Reference proteome</keyword>
<evidence type="ECO:0000313" key="6">
    <source>
        <dbReference type="Proteomes" id="UP000283492"/>
    </source>
</evidence>
<dbReference type="Proteomes" id="UP000283492">
    <property type="component" value="Unassembled WGS sequence"/>
</dbReference>
<protein>
    <submittedName>
        <fullName evidence="1">Uncharacterized protein</fullName>
    </submittedName>
</protein>
<dbReference type="Proteomes" id="UP000283701">
    <property type="component" value="Unassembled WGS sequence"/>
</dbReference>
<dbReference type="EMBL" id="QRTF01000001">
    <property type="protein sequence ID" value="RGQ55745.1"/>
    <property type="molecule type" value="Genomic_DNA"/>
</dbReference>
<dbReference type="RefSeq" id="WP_055040274.1">
    <property type="nucleotide sequence ID" value="NZ_CABJFX010000004.1"/>
</dbReference>
<proteinExistence type="predicted"/>
<dbReference type="AlphaFoldDB" id="A0A0M6WXJ4"/>
<reference evidence="5" key="1">
    <citation type="submission" date="2015-05" db="EMBL/GenBank/DDBJ databases">
        <authorList>
            <consortium name="Pathogen Informatics"/>
        </authorList>
    </citation>
    <scope>NUCLEOTIDE SEQUENCE [LARGE SCALE GENOMIC DNA]</scope>
    <source>
        <strain evidence="5">L1-83</strain>
    </source>
</reference>
<dbReference type="STRING" id="360807.ERS852392_01789"/>
<evidence type="ECO:0000313" key="8">
    <source>
        <dbReference type="Proteomes" id="UP000283738"/>
    </source>
</evidence>
<reference evidence="1" key="2">
    <citation type="submission" date="2015-05" db="EMBL/GenBank/DDBJ databases">
        <authorList>
            <person name="Wang D.B."/>
            <person name="Wang M."/>
        </authorList>
    </citation>
    <scope>NUCLEOTIDE SEQUENCE [LARGE SCALE GENOMIC DNA]</scope>
    <source>
        <strain evidence="1">L1-83</strain>
    </source>
</reference>
<dbReference type="Proteomes" id="UP000283738">
    <property type="component" value="Unassembled WGS sequence"/>
</dbReference>
<evidence type="ECO:0000313" key="2">
    <source>
        <dbReference type="EMBL" id="RGQ55745.1"/>
    </source>
</evidence>
<evidence type="ECO:0000313" key="4">
    <source>
        <dbReference type="EMBL" id="RHF80643.1"/>
    </source>
</evidence>
<sequence length="107" mass="12416">MIRLKQKKKKQYKQLLYSIVLLALLLFVFGFAADRIRLSNESEQTAILEKAVTRTITECYALEGSYPPDIAYLTAHYGLTYDSDQYLIDYQYIGSNLRPDVTIIKRN</sequence>
<gene>
    <name evidence="4" type="ORF">DW654_16725</name>
    <name evidence="3" type="ORF">DW914_04365</name>
    <name evidence="2" type="ORF">DWY96_00050</name>
    <name evidence="1" type="ORF">RIL183_31451</name>
</gene>
<organism evidence="1 5">
    <name type="scientific">Roseburia inulinivorans</name>
    <dbReference type="NCBI Taxonomy" id="360807"/>
    <lineage>
        <taxon>Bacteria</taxon>
        <taxon>Bacillati</taxon>
        <taxon>Bacillota</taxon>
        <taxon>Clostridia</taxon>
        <taxon>Lachnospirales</taxon>
        <taxon>Lachnospiraceae</taxon>
        <taxon>Roseburia</taxon>
    </lineage>
</organism>